<name>A0A401YUQ4_9ACTN</name>
<feature type="region of interest" description="Disordered" evidence="1">
    <location>
        <begin position="1"/>
        <end position="151"/>
    </location>
</feature>
<feature type="compositionally biased region" description="Pro residues" evidence="1">
    <location>
        <begin position="61"/>
        <end position="76"/>
    </location>
</feature>
<evidence type="ECO:0000256" key="2">
    <source>
        <dbReference type="SAM" id="Phobius"/>
    </source>
</evidence>
<dbReference type="EMBL" id="BIFH01000027">
    <property type="protein sequence ID" value="GCD98344.1"/>
    <property type="molecule type" value="Genomic_DNA"/>
</dbReference>
<dbReference type="AlphaFoldDB" id="A0A401YUQ4"/>
<evidence type="ECO:0000256" key="1">
    <source>
        <dbReference type="SAM" id="MobiDB-lite"/>
    </source>
</evidence>
<evidence type="ECO:0000313" key="4">
    <source>
        <dbReference type="EMBL" id="GCD98344.1"/>
    </source>
</evidence>
<evidence type="ECO:0000259" key="3">
    <source>
        <dbReference type="Pfam" id="PF12089"/>
    </source>
</evidence>
<keyword evidence="2" id="KW-0812">Transmembrane</keyword>
<accession>A0A401YUQ4</accession>
<feature type="transmembrane region" description="Helical" evidence="2">
    <location>
        <begin position="225"/>
        <end position="250"/>
    </location>
</feature>
<organism evidence="4 5">
    <name type="scientific">Embleya hyalina</name>
    <dbReference type="NCBI Taxonomy" id="516124"/>
    <lineage>
        <taxon>Bacteria</taxon>
        <taxon>Bacillati</taxon>
        <taxon>Actinomycetota</taxon>
        <taxon>Actinomycetes</taxon>
        <taxon>Kitasatosporales</taxon>
        <taxon>Streptomycetaceae</taxon>
        <taxon>Embleya</taxon>
    </lineage>
</organism>
<feature type="compositionally biased region" description="Low complexity" evidence="1">
    <location>
        <begin position="23"/>
        <end position="35"/>
    </location>
</feature>
<keyword evidence="5" id="KW-1185">Reference proteome</keyword>
<feature type="compositionally biased region" description="Pro residues" evidence="1">
    <location>
        <begin position="36"/>
        <end position="48"/>
    </location>
</feature>
<comment type="caution">
    <text evidence="4">The sequence shown here is derived from an EMBL/GenBank/DDBJ whole genome shotgun (WGS) entry which is preliminary data.</text>
</comment>
<evidence type="ECO:0000313" key="5">
    <source>
        <dbReference type="Proteomes" id="UP000286931"/>
    </source>
</evidence>
<feature type="transmembrane region" description="Helical" evidence="2">
    <location>
        <begin position="165"/>
        <end position="188"/>
    </location>
</feature>
<keyword evidence="2" id="KW-1133">Transmembrane helix</keyword>
<proteinExistence type="predicted"/>
<keyword evidence="2" id="KW-0472">Membrane</keyword>
<protein>
    <submittedName>
        <fullName evidence="4">Membrane protein</fullName>
    </submittedName>
</protein>
<dbReference type="RefSeq" id="WP_246126978.1">
    <property type="nucleotide sequence ID" value="NZ_BIFH01000027.1"/>
</dbReference>
<feature type="compositionally biased region" description="Basic and acidic residues" evidence="1">
    <location>
        <begin position="1"/>
        <end position="19"/>
    </location>
</feature>
<reference evidence="4 5" key="1">
    <citation type="submission" date="2018-12" db="EMBL/GenBank/DDBJ databases">
        <title>Draft genome sequence of Embleya hyalina NBRC 13850T.</title>
        <authorList>
            <person name="Komaki H."/>
            <person name="Hosoyama A."/>
            <person name="Kimura A."/>
            <person name="Ichikawa N."/>
            <person name="Tamura T."/>
        </authorList>
    </citation>
    <scope>NUCLEOTIDE SEQUENCE [LARGE SCALE GENOMIC DNA]</scope>
    <source>
        <strain evidence="4 5">NBRC 13850</strain>
    </source>
</reference>
<feature type="domain" description="DUF3566" evidence="3">
    <location>
        <begin position="148"/>
        <end position="266"/>
    </location>
</feature>
<gene>
    <name evidence="4" type="ORF">EHYA_06051</name>
</gene>
<feature type="compositionally biased region" description="Low complexity" evidence="1">
    <location>
        <begin position="93"/>
        <end position="119"/>
    </location>
</feature>
<sequence length="268" mass="27414">MSTDRKSAGGRGERADRGRTGGRADSTGRGEAAPPDAVPPRPAGPPPAHGAGPSRDAAAHPPRPAGPTPFASPFPPAAAASEGTERPPAAVNGRPAAARPTAGGTITTPRPIRGTPAAAHQPGRPAAQQGGRPDSGPEPQPRPSARTRRARLRAARVDPWSVMKVGFLLSLALGVVLMVAVTVLWLVLDGLGVFASVGDTVKEATQSENNSGFDLQHFLSLKNTLFFSGIVAIVDVILVTALATLGAFLYNLTASFTGGIEVTLAEED</sequence>
<dbReference type="Pfam" id="PF12089">
    <property type="entry name" value="DUF3566"/>
    <property type="match status" value="1"/>
</dbReference>
<dbReference type="InterPro" id="IPR021949">
    <property type="entry name" value="DUF3566_TM"/>
</dbReference>
<dbReference type="Proteomes" id="UP000286931">
    <property type="component" value="Unassembled WGS sequence"/>
</dbReference>